<evidence type="ECO:0000313" key="1">
    <source>
        <dbReference type="EMBL" id="KAJ9072361.1"/>
    </source>
</evidence>
<accession>A0ACC2TCR9</accession>
<dbReference type="EMBL" id="QTSX02003019">
    <property type="protein sequence ID" value="KAJ9072361.1"/>
    <property type="molecule type" value="Genomic_DNA"/>
</dbReference>
<gene>
    <name evidence="1" type="primary">SLC7A9</name>
    <name evidence="1" type="ORF">DSO57_1028334</name>
</gene>
<sequence length="79" mass="9311">MPLSFILSKQQENSRRMRWVMEMSEYLMEIKYIPGKKNIISNGLSRQGAHESYLTETLAESYGPKLYAVYQMLTTENER</sequence>
<organism evidence="1 2">
    <name type="scientific">Entomophthora muscae</name>
    <dbReference type="NCBI Taxonomy" id="34485"/>
    <lineage>
        <taxon>Eukaryota</taxon>
        <taxon>Fungi</taxon>
        <taxon>Fungi incertae sedis</taxon>
        <taxon>Zoopagomycota</taxon>
        <taxon>Entomophthoromycotina</taxon>
        <taxon>Entomophthoromycetes</taxon>
        <taxon>Entomophthorales</taxon>
        <taxon>Entomophthoraceae</taxon>
        <taxon>Entomophthora</taxon>
    </lineage>
</organism>
<dbReference type="Proteomes" id="UP001165960">
    <property type="component" value="Unassembled WGS sequence"/>
</dbReference>
<comment type="caution">
    <text evidence="1">The sequence shown here is derived from an EMBL/GenBank/DDBJ whole genome shotgun (WGS) entry which is preliminary data.</text>
</comment>
<reference evidence="1" key="1">
    <citation type="submission" date="2022-04" db="EMBL/GenBank/DDBJ databases">
        <title>Genome of the entomopathogenic fungus Entomophthora muscae.</title>
        <authorList>
            <person name="Elya C."/>
            <person name="Lovett B.R."/>
            <person name="Lee E."/>
            <person name="Macias A.M."/>
            <person name="Hajek A.E."/>
            <person name="De Bivort B.L."/>
            <person name="Kasson M.T."/>
            <person name="De Fine Licht H.H."/>
            <person name="Stajich J.E."/>
        </authorList>
    </citation>
    <scope>NUCLEOTIDE SEQUENCE</scope>
    <source>
        <strain evidence="1">Berkeley</strain>
    </source>
</reference>
<keyword evidence="2" id="KW-1185">Reference proteome</keyword>
<protein>
    <submittedName>
        <fullName evidence="1">B(0,+)-type amino acid transporter 1</fullName>
    </submittedName>
</protein>
<proteinExistence type="predicted"/>
<name>A0ACC2TCR9_9FUNG</name>
<evidence type="ECO:0000313" key="2">
    <source>
        <dbReference type="Proteomes" id="UP001165960"/>
    </source>
</evidence>